<name>A0ABQ5F935_9ASTR</name>
<reference evidence="1" key="1">
    <citation type="journal article" date="2022" name="Int. J. Mol. Sci.">
        <title>Draft Genome of Tanacetum Coccineum: Genomic Comparison of Closely Related Tanacetum-Family Plants.</title>
        <authorList>
            <person name="Yamashiro T."/>
            <person name="Shiraishi A."/>
            <person name="Nakayama K."/>
            <person name="Satake H."/>
        </authorList>
    </citation>
    <scope>NUCLEOTIDE SEQUENCE</scope>
</reference>
<comment type="caution">
    <text evidence="1">The sequence shown here is derived from an EMBL/GenBank/DDBJ whole genome shotgun (WGS) entry which is preliminary data.</text>
</comment>
<dbReference type="EMBL" id="BQNB010017131">
    <property type="protein sequence ID" value="GJT59699.1"/>
    <property type="molecule type" value="Genomic_DNA"/>
</dbReference>
<gene>
    <name evidence="1" type="ORF">Tco_1003232</name>
</gene>
<reference evidence="1" key="2">
    <citation type="submission" date="2022-01" db="EMBL/GenBank/DDBJ databases">
        <authorList>
            <person name="Yamashiro T."/>
            <person name="Shiraishi A."/>
            <person name="Satake H."/>
            <person name="Nakayama K."/>
        </authorList>
    </citation>
    <scope>NUCLEOTIDE SEQUENCE</scope>
</reference>
<dbReference type="Proteomes" id="UP001151760">
    <property type="component" value="Unassembled WGS sequence"/>
</dbReference>
<keyword evidence="2" id="KW-1185">Reference proteome</keyword>
<protein>
    <submittedName>
        <fullName evidence="1">Uncharacterized protein</fullName>
    </submittedName>
</protein>
<proteinExistence type="predicted"/>
<evidence type="ECO:0000313" key="1">
    <source>
        <dbReference type="EMBL" id="GJT59699.1"/>
    </source>
</evidence>
<evidence type="ECO:0000313" key="2">
    <source>
        <dbReference type="Proteomes" id="UP001151760"/>
    </source>
</evidence>
<sequence length="156" mass="17751">MYMDKGPLEVNLHLTRAMSTADRSVAQLETEPEVLGFLVFEVEVRRVKGGEHLRRQSGFRIRVGGWLLVEFKRISLTGFRSCTSRSRYRSVSKQTTREIFDDLIALDSIFAHLLIGNTEARADATFSISTNSGMRKPIEIVDLREMKQKSLRDSDG</sequence>
<organism evidence="1 2">
    <name type="scientific">Tanacetum coccineum</name>
    <dbReference type="NCBI Taxonomy" id="301880"/>
    <lineage>
        <taxon>Eukaryota</taxon>
        <taxon>Viridiplantae</taxon>
        <taxon>Streptophyta</taxon>
        <taxon>Embryophyta</taxon>
        <taxon>Tracheophyta</taxon>
        <taxon>Spermatophyta</taxon>
        <taxon>Magnoliopsida</taxon>
        <taxon>eudicotyledons</taxon>
        <taxon>Gunneridae</taxon>
        <taxon>Pentapetalae</taxon>
        <taxon>asterids</taxon>
        <taxon>campanulids</taxon>
        <taxon>Asterales</taxon>
        <taxon>Asteraceae</taxon>
        <taxon>Asteroideae</taxon>
        <taxon>Anthemideae</taxon>
        <taxon>Anthemidinae</taxon>
        <taxon>Tanacetum</taxon>
    </lineage>
</organism>
<accession>A0ABQ5F935</accession>